<keyword evidence="3" id="KW-1185">Reference proteome</keyword>
<comment type="caution">
    <text evidence="2">The sequence shown here is derived from an EMBL/GenBank/DDBJ whole genome shotgun (WGS) entry which is preliminary data.</text>
</comment>
<evidence type="ECO:0000256" key="1">
    <source>
        <dbReference type="SAM" id="SignalP"/>
    </source>
</evidence>
<sequence length="152" mass="17336">MQRCPRPSFSGKLTFLLLLLLHVSRLMCHSDSGDTDTNTEERLRPQLMCKTLCITSRLNNQHLIYFPYYNRGLLETWSDNRPTTCVKSHSSGTETMSLIRERTAEAETFTVSINLLCLLQLLLPQSTSPQLVFFSELLLFCPSLPLLPVLSE</sequence>
<dbReference type="EMBL" id="JAGKHQ010000014">
    <property type="protein sequence ID" value="KAG7498274.1"/>
    <property type="molecule type" value="Genomic_DNA"/>
</dbReference>
<feature type="signal peptide" evidence="1">
    <location>
        <begin position="1"/>
        <end position="28"/>
    </location>
</feature>
<dbReference type="Proteomes" id="UP000693946">
    <property type="component" value="Linkage Group LG21"/>
</dbReference>
<accession>A0AAV6R1C9</accession>
<reference evidence="2 3" key="1">
    <citation type="journal article" date="2021" name="Sci. Rep.">
        <title>Chromosome anchoring in Senegalese sole (Solea senegalensis) reveals sex-associated markers and genome rearrangements in flatfish.</title>
        <authorList>
            <person name="Guerrero-Cozar I."/>
            <person name="Gomez-Garrido J."/>
            <person name="Berbel C."/>
            <person name="Martinez-Blanch J.F."/>
            <person name="Alioto T."/>
            <person name="Claros M.G."/>
            <person name="Gagnaire P.A."/>
            <person name="Manchado M."/>
        </authorList>
    </citation>
    <scope>NUCLEOTIDE SEQUENCE [LARGE SCALE GENOMIC DNA]</scope>
    <source>
        <strain evidence="2">Sse05_10M</strain>
    </source>
</reference>
<proteinExistence type="predicted"/>
<keyword evidence="1" id="KW-0732">Signal</keyword>
<evidence type="ECO:0000313" key="3">
    <source>
        <dbReference type="Proteomes" id="UP000693946"/>
    </source>
</evidence>
<name>A0AAV6R1C9_SOLSE</name>
<dbReference type="AlphaFoldDB" id="A0AAV6R1C9"/>
<protein>
    <recommendedName>
        <fullName evidence="4">Secreted protein</fullName>
    </recommendedName>
</protein>
<gene>
    <name evidence="2" type="ORF">JOB18_004609</name>
</gene>
<feature type="chain" id="PRO_5043944382" description="Secreted protein" evidence="1">
    <location>
        <begin position="29"/>
        <end position="152"/>
    </location>
</feature>
<evidence type="ECO:0008006" key="4">
    <source>
        <dbReference type="Google" id="ProtNLM"/>
    </source>
</evidence>
<organism evidence="2 3">
    <name type="scientific">Solea senegalensis</name>
    <name type="common">Senegalese sole</name>
    <dbReference type="NCBI Taxonomy" id="28829"/>
    <lineage>
        <taxon>Eukaryota</taxon>
        <taxon>Metazoa</taxon>
        <taxon>Chordata</taxon>
        <taxon>Craniata</taxon>
        <taxon>Vertebrata</taxon>
        <taxon>Euteleostomi</taxon>
        <taxon>Actinopterygii</taxon>
        <taxon>Neopterygii</taxon>
        <taxon>Teleostei</taxon>
        <taxon>Neoteleostei</taxon>
        <taxon>Acanthomorphata</taxon>
        <taxon>Carangaria</taxon>
        <taxon>Pleuronectiformes</taxon>
        <taxon>Pleuronectoidei</taxon>
        <taxon>Soleidae</taxon>
        <taxon>Solea</taxon>
    </lineage>
</organism>
<evidence type="ECO:0000313" key="2">
    <source>
        <dbReference type="EMBL" id="KAG7498274.1"/>
    </source>
</evidence>